<keyword evidence="7" id="KW-0067">ATP-binding</keyword>
<dbReference type="InterPro" id="IPR041102">
    <property type="entry name" value="UvrA_inter"/>
</dbReference>
<evidence type="ECO:0000313" key="13">
    <source>
        <dbReference type="EMBL" id="SYV89951.1"/>
    </source>
</evidence>
<keyword evidence="4" id="KW-0547">Nucleotide-binding</keyword>
<keyword evidence="5" id="KW-0227">DNA damage</keyword>
<sequence length="89" mass="10097">MIIDRITLSEQQEIKSRISEAIEIALQYSNGLVTIEVLDGIKNTYSIYHSCEHGDFDMPKIEPRLFSFNSPNGMCLKCKGLGMLQKASW</sequence>
<dbReference type="Pfam" id="PF17760">
    <property type="entry name" value="UvrA_inter"/>
    <property type="match status" value="1"/>
</dbReference>
<keyword evidence="6" id="KW-0228">DNA excision</keyword>
<protein>
    <submittedName>
        <fullName evidence="13">Excinuclease ABC subunit A</fullName>
    </submittedName>
</protein>
<keyword evidence="9" id="KW-0238">DNA-binding</keyword>
<evidence type="ECO:0000256" key="1">
    <source>
        <dbReference type="ARBA" id="ARBA00004496"/>
    </source>
</evidence>
<organism evidence="13 14">
    <name type="scientific">Metamycoplasma alkalescens</name>
    <dbReference type="NCBI Taxonomy" id="45363"/>
    <lineage>
        <taxon>Bacteria</taxon>
        <taxon>Bacillati</taxon>
        <taxon>Mycoplasmatota</taxon>
        <taxon>Mycoplasmoidales</taxon>
        <taxon>Metamycoplasmataceae</taxon>
        <taxon>Metamycoplasma</taxon>
    </lineage>
</organism>
<dbReference type="PANTHER" id="PTHR43152:SF3">
    <property type="entry name" value="UVRABC SYSTEM PROTEIN A"/>
    <property type="match status" value="1"/>
</dbReference>
<feature type="non-terminal residue" evidence="13">
    <location>
        <position position="89"/>
    </location>
</feature>
<dbReference type="Gene3D" id="3.30.1490.20">
    <property type="entry name" value="ATP-grasp fold, A domain"/>
    <property type="match status" value="1"/>
</dbReference>
<dbReference type="GO" id="GO:0005524">
    <property type="term" value="F:ATP binding"/>
    <property type="evidence" value="ECO:0007669"/>
    <property type="project" value="UniProtKB-KW"/>
</dbReference>
<evidence type="ECO:0000313" key="14">
    <source>
        <dbReference type="Proteomes" id="UP000259864"/>
    </source>
</evidence>
<evidence type="ECO:0000256" key="8">
    <source>
        <dbReference type="ARBA" id="ARBA00022881"/>
    </source>
</evidence>
<dbReference type="GO" id="GO:0006281">
    <property type="term" value="P:DNA repair"/>
    <property type="evidence" value="ECO:0007669"/>
    <property type="project" value="UniProtKB-KW"/>
</dbReference>
<dbReference type="KEGG" id="mala:NCTC10135_00458"/>
<dbReference type="PANTHER" id="PTHR43152">
    <property type="entry name" value="UVRABC SYSTEM PROTEIN A"/>
    <property type="match status" value="1"/>
</dbReference>
<dbReference type="GO" id="GO:0004518">
    <property type="term" value="F:nuclease activity"/>
    <property type="evidence" value="ECO:0007669"/>
    <property type="project" value="UniProtKB-KW"/>
</dbReference>
<dbReference type="Proteomes" id="UP000259864">
    <property type="component" value="Chromosome 1"/>
</dbReference>
<dbReference type="GO" id="GO:0009432">
    <property type="term" value="P:SOS response"/>
    <property type="evidence" value="ECO:0007669"/>
    <property type="project" value="UniProtKB-KW"/>
</dbReference>
<evidence type="ECO:0000256" key="7">
    <source>
        <dbReference type="ARBA" id="ARBA00022840"/>
    </source>
</evidence>
<dbReference type="InterPro" id="IPR013815">
    <property type="entry name" value="ATP_grasp_subdomain_1"/>
</dbReference>
<reference evidence="14" key="1">
    <citation type="submission" date="2018-06" db="EMBL/GenBank/DDBJ databases">
        <authorList>
            <consortium name="Pathogen Informatics"/>
        </authorList>
    </citation>
    <scope>NUCLEOTIDE SEQUENCE [LARGE SCALE GENOMIC DNA]</scope>
    <source>
        <strain evidence="14">NCTC10135</strain>
    </source>
</reference>
<keyword evidence="10" id="KW-0234">DNA repair</keyword>
<evidence type="ECO:0000256" key="9">
    <source>
        <dbReference type="ARBA" id="ARBA00023125"/>
    </source>
</evidence>
<proteinExistence type="predicted"/>
<evidence type="ECO:0000256" key="11">
    <source>
        <dbReference type="ARBA" id="ARBA00023236"/>
    </source>
</evidence>
<comment type="subcellular location">
    <subcellularLocation>
        <location evidence="1">Cytoplasm</location>
    </subcellularLocation>
</comment>
<keyword evidence="8" id="KW-0267">Excision nuclease</keyword>
<accession>A0A3B0PIL9</accession>
<dbReference type="GO" id="GO:0003677">
    <property type="term" value="F:DNA binding"/>
    <property type="evidence" value="ECO:0007669"/>
    <property type="project" value="UniProtKB-KW"/>
</dbReference>
<name>A0A3B0PIL9_9BACT</name>
<evidence type="ECO:0000259" key="12">
    <source>
        <dbReference type="Pfam" id="PF17760"/>
    </source>
</evidence>
<dbReference type="GO" id="GO:0005737">
    <property type="term" value="C:cytoplasm"/>
    <property type="evidence" value="ECO:0007669"/>
    <property type="project" value="UniProtKB-SubCell"/>
</dbReference>
<dbReference type="EMBL" id="LS991949">
    <property type="protein sequence ID" value="SYV89951.1"/>
    <property type="molecule type" value="Genomic_DNA"/>
</dbReference>
<evidence type="ECO:0000256" key="10">
    <source>
        <dbReference type="ARBA" id="ARBA00023204"/>
    </source>
</evidence>
<evidence type="ECO:0000256" key="4">
    <source>
        <dbReference type="ARBA" id="ARBA00022741"/>
    </source>
</evidence>
<gene>
    <name evidence="13" type="primary">uvrA_1</name>
    <name evidence="13" type="ORF">NCTC10135_00458</name>
</gene>
<dbReference type="AlphaFoldDB" id="A0A3B0PIL9"/>
<feature type="domain" description="UvrA interaction" evidence="12">
    <location>
        <begin position="2"/>
        <end position="38"/>
    </location>
</feature>
<keyword evidence="11" id="KW-0742">SOS response</keyword>
<keyword evidence="2" id="KW-0963">Cytoplasm</keyword>
<evidence type="ECO:0000256" key="2">
    <source>
        <dbReference type="ARBA" id="ARBA00022490"/>
    </source>
</evidence>
<evidence type="ECO:0000256" key="3">
    <source>
        <dbReference type="ARBA" id="ARBA00022737"/>
    </source>
</evidence>
<evidence type="ECO:0000256" key="6">
    <source>
        <dbReference type="ARBA" id="ARBA00022769"/>
    </source>
</evidence>
<evidence type="ECO:0000256" key="5">
    <source>
        <dbReference type="ARBA" id="ARBA00022763"/>
    </source>
</evidence>
<keyword evidence="3" id="KW-0677">Repeat</keyword>